<dbReference type="SMART" id="SM00382">
    <property type="entry name" value="AAA"/>
    <property type="match status" value="1"/>
</dbReference>
<dbReference type="InterPro" id="IPR003439">
    <property type="entry name" value="ABC_transporter-like_ATP-bd"/>
</dbReference>
<dbReference type="SUPFAM" id="SSF52540">
    <property type="entry name" value="P-loop containing nucleoside triphosphate hydrolases"/>
    <property type="match status" value="1"/>
</dbReference>
<dbReference type="PANTHER" id="PTHR42781">
    <property type="entry name" value="SPERMIDINE/PUTRESCINE IMPORT ATP-BINDING PROTEIN POTA"/>
    <property type="match status" value="1"/>
</dbReference>
<dbReference type="InterPro" id="IPR050093">
    <property type="entry name" value="ABC_SmlMolc_Importer"/>
</dbReference>
<dbReference type="Pfam" id="PF00005">
    <property type="entry name" value="ABC_tran"/>
    <property type="match status" value="1"/>
</dbReference>
<reference evidence="5" key="1">
    <citation type="journal article" date="2020" name="mSystems">
        <title>Genome- and Community-Level Interaction Insights into Carbon Utilization and Element Cycling Functions of Hydrothermarchaeota in Hydrothermal Sediment.</title>
        <authorList>
            <person name="Zhou Z."/>
            <person name="Liu Y."/>
            <person name="Xu W."/>
            <person name="Pan J."/>
            <person name="Luo Z.H."/>
            <person name="Li M."/>
        </authorList>
    </citation>
    <scope>NUCLEOTIDE SEQUENCE [LARGE SCALE GENOMIC DNA]</scope>
    <source>
        <strain evidence="5">SpSt-508</strain>
    </source>
</reference>
<evidence type="ECO:0000313" key="5">
    <source>
        <dbReference type="EMBL" id="HGT40942.1"/>
    </source>
</evidence>
<dbReference type="Gene3D" id="3.40.50.300">
    <property type="entry name" value="P-loop containing nucleotide triphosphate hydrolases"/>
    <property type="match status" value="1"/>
</dbReference>
<evidence type="ECO:0000256" key="3">
    <source>
        <dbReference type="ARBA" id="ARBA00022840"/>
    </source>
</evidence>
<dbReference type="PANTHER" id="PTHR42781:SF4">
    <property type="entry name" value="SPERMIDINE_PUTRESCINE IMPORT ATP-BINDING PROTEIN POTA"/>
    <property type="match status" value="1"/>
</dbReference>
<protein>
    <submittedName>
        <fullName evidence="5">ABC transporter ATP-binding protein</fullName>
    </submittedName>
</protein>
<organism evidence="5">
    <name type="scientific">Schlesneria paludicola</name>
    <dbReference type="NCBI Taxonomy" id="360056"/>
    <lineage>
        <taxon>Bacteria</taxon>
        <taxon>Pseudomonadati</taxon>
        <taxon>Planctomycetota</taxon>
        <taxon>Planctomycetia</taxon>
        <taxon>Planctomycetales</taxon>
        <taxon>Planctomycetaceae</taxon>
        <taxon>Schlesneria</taxon>
    </lineage>
</organism>
<dbReference type="GO" id="GO:0005524">
    <property type="term" value="F:ATP binding"/>
    <property type="evidence" value="ECO:0007669"/>
    <property type="project" value="UniProtKB-KW"/>
</dbReference>
<name>A0A7C4LMQ8_9PLAN</name>
<keyword evidence="1" id="KW-0813">Transport</keyword>
<dbReference type="PROSITE" id="PS50893">
    <property type="entry name" value="ABC_TRANSPORTER_2"/>
    <property type="match status" value="1"/>
</dbReference>
<dbReference type="AlphaFoldDB" id="A0A7C4LMQ8"/>
<dbReference type="EMBL" id="DSVQ01000019">
    <property type="protein sequence ID" value="HGT40942.1"/>
    <property type="molecule type" value="Genomic_DNA"/>
</dbReference>
<keyword evidence="2" id="KW-0547">Nucleotide-binding</keyword>
<dbReference type="GO" id="GO:0016887">
    <property type="term" value="F:ATP hydrolysis activity"/>
    <property type="evidence" value="ECO:0007669"/>
    <property type="project" value="InterPro"/>
</dbReference>
<dbReference type="InterPro" id="IPR003593">
    <property type="entry name" value="AAA+_ATPase"/>
</dbReference>
<dbReference type="PROSITE" id="PS00211">
    <property type="entry name" value="ABC_TRANSPORTER_1"/>
    <property type="match status" value="1"/>
</dbReference>
<gene>
    <name evidence="5" type="ORF">ENS64_16985</name>
</gene>
<dbReference type="InterPro" id="IPR017871">
    <property type="entry name" value="ABC_transporter-like_CS"/>
</dbReference>
<keyword evidence="3 5" id="KW-0067">ATP-binding</keyword>
<comment type="caution">
    <text evidence="5">The sequence shown here is derived from an EMBL/GenBank/DDBJ whole genome shotgun (WGS) entry which is preliminary data.</text>
</comment>
<proteinExistence type="predicted"/>
<feature type="domain" description="ABC transporter" evidence="4">
    <location>
        <begin position="1"/>
        <end position="218"/>
    </location>
</feature>
<sequence>MIALKNLGVRVGTFQLSGISLEIAAGEYAVLMGRTGCGKTSLLEAICGLRAVAEGQVWCQGREVTTWDPADRDMGYVPQDLALFPTLTVREHLAFALRIRRVAAATIRQRIDELAQLLGLGALLDRTIHGLSGGERQRVALGRALSFHPAVLLLDEPLSALDEQTRHEMYALLKMLRSRTGVTTLHVTHHRHEAQTLADRLFVLENGHVREASLAVAS</sequence>
<evidence type="ECO:0000259" key="4">
    <source>
        <dbReference type="PROSITE" id="PS50893"/>
    </source>
</evidence>
<accession>A0A7C4LMQ8</accession>
<dbReference type="InterPro" id="IPR027417">
    <property type="entry name" value="P-loop_NTPase"/>
</dbReference>
<evidence type="ECO:0000256" key="1">
    <source>
        <dbReference type="ARBA" id="ARBA00022448"/>
    </source>
</evidence>
<evidence type="ECO:0000256" key="2">
    <source>
        <dbReference type="ARBA" id="ARBA00022741"/>
    </source>
</evidence>